<protein>
    <recommendedName>
        <fullName evidence="4">Transmembrane protein</fullName>
    </recommendedName>
</protein>
<keyword evidence="3" id="KW-1185">Reference proteome</keyword>
<dbReference type="EMBL" id="NMUH01000114">
    <property type="protein sequence ID" value="MQL71953.1"/>
    <property type="molecule type" value="Genomic_DNA"/>
</dbReference>
<organism evidence="2 3">
    <name type="scientific">Colocasia esculenta</name>
    <name type="common">Wild taro</name>
    <name type="synonym">Arum esculentum</name>
    <dbReference type="NCBI Taxonomy" id="4460"/>
    <lineage>
        <taxon>Eukaryota</taxon>
        <taxon>Viridiplantae</taxon>
        <taxon>Streptophyta</taxon>
        <taxon>Embryophyta</taxon>
        <taxon>Tracheophyta</taxon>
        <taxon>Spermatophyta</taxon>
        <taxon>Magnoliopsida</taxon>
        <taxon>Liliopsida</taxon>
        <taxon>Araceae</taxon>
        <taxon>Aroideae</taxon>
        <taxon>Colocasieae</taxon>
        <taxon>Colocasia</taxon>
    </lineage>
</organism>
<proteinExistence type="predicted"/>
<reference evidence="2" key="1">
    <citation type="submission" date="2017-07" db="EMBL/GenBank/DDBJ databases">
        <title>Taro Niue Genome Assembly and Annotation.</title>
        <authorList>
            <person name="Atibalentja N."/>
            <person name="Keating K."/>
            <person name="Fields C.J."/>
        </authorList>
    </citation>
    <scope>NUCLEOTIDE SEQUENCE</scope>
    <source>
        <strain evidence="2">Niue_2</strain>
        <tissue evidence="2">Leaf</tissue>
    </source>
</reference>
<accession>A0A843TR75</accession>
<evidence type="ECO:0000256" key="1">
    <source>
        <dbReference type="SAM" id="Phobius"/>
    </source>
</evidence>
<feature type="transmembrane region" description="Helical" evidence="1">
    <location>
        <begin position="76"/>
        <end position="97"/>
    </location>
</feature>
<keyword evidence="1" id="KW-0812">Transmembrane</keyword>
<dbReference type="Proteomes" id="UP000652761">
    <property type="component" value="Unassembled WGS sequence"/>
</dbReference>
<feature type="transmembrane region" description="Helical" evidence="1">
    <location>
        <begin position="460"/>
        <end position="480"/>
    </location>
</feature>
<evidence type="ECO:0000313" key="3">
    <source>
        <dbReference type="Proteomes" id="UP000652761"/>
    </source>
</evidence>
<evidence type="ECO:0008006" key="4">
    <source>
        <dbReference type="Google" id="ProtNLM"/>
    </source>
</evidence>
<keyword evidence="1" id="KW-0472">Membrane</keyword>
<sequence>MEVTSVWLPRRSLTLKELRLEPVEGVLRATSVLELAANLADSGAEGKMSPLSHCLSLRWFRSHTVVLGMGPQLGQVAVVVVLWCFCGGFVSLFRGGGGRSQVGEQREWLVCPPLGCQWKWLGCCCLLLVVSASVSSWFRSPVLGCQSVVAPACVASRPRGVSGVWGGSACGPLTSWRSEVVVLVVRRPSQVVARWSLLTPLLSSVRGSSSRKLGVATRTSGSLARVREVGSLQLVSERSLRLPCKVRVRTTVGCSYCCVACRASVVARCVRVVVARLAVDSLAVVFSVWRTIVGKPRCDALGRLRGIWVCVPLWLREPACGVAFTGVGTVTLVYGCLSALCWLVVSSGEVLLEFFSVGFDGSFPEPFVVVLVRVSPRTVPCSFSQNCALVVLVEVLSGLACVVSALLLAAVFSLKCAVWLGCVLVRFSQDVSWSFWWSQGVVPLAVRLAAALASLSRCSFPSFSIALVGLYVSPWLRWFVLFSCARRALPDGGLLPLSLHEVAIFILAKRHFVGAGGTKASMLEN</sequence>
<keyword evidence="1" id="KW-1133">Transmembrane helix</keyword>
<feature type="transmembrane region" description="Helical" evidence="1">
    <location>
        <begin position="388"/>
        <end position="414"/>
    </location>
</feature>
<name>A0A843TR75_COLES</name>
<dbReference type="AlphaFoldDB" id="A0A843TR75"/>
<comment type="caution">
    <text evidence="2">The sequence shown here is derived from an EMBL/GenBank/DDBJ whole genome shotgun (WGS) entry which is preliminary data.</text>
</comment>
<gene>
    <name evidence="2" type="ORF">Taro_004308</name>
</gene>
<evidence type="ECO:0000313" key="2">
    <source>
        <dbReference type="EMBL" id="MQL71953.1"/>
    </source>
</evidence>
<feature type="transmembrane region" description="Helical" evidence="1">
    <location>
        <begin position="435"/>
        <end position="454"/>
    </location>
</feature>